<dbReference type="InterPro" id="IPR028098">
    <property type="entry name" value="Glyco_trans_4-like_N"/>
</dbReference>
<reference evidence="3 4" key="1">
    <citation type="journal article" date="2015" name="Proc. Natl. Acad. Sci. U.S.A.">
        <title>Expanded metabolic versatility of ubiquitous nitrite-oxidizing bacteria from the genus Nitrospira.</title>
        <authorList>
            <person name="Koch H."/>
            <person name="Lucker S."/>
            <person name="Albertsen M."/>
            <person name="Kitzinger K."/>
            <person name="Herbold C."/>
            <person name="Spieck E."/>
            <person name="Nielsen P.H."/>
            <person name="Wagner M."/>
            <person name="Daims H."/>
        </authorList>
    </citation>
    <scope>NUCLEOTIDE SEQUENCE [LARGE SCALE GENOMIC DNA]</scope>
    <source>
        <strain evidence="3 4">NSP M-1</strain>
    </source>
</reference>
<evidence type="ECO:0000313" key="4">
    <source>
        <dbReference type="Proteomes" id="UP000069205"/>
    </source>
</evidence>
<dbReference type="PANTHER" id="PTHR45947">
    <property type="entry name" value="SULFOQUINOVOSYL TRANSFERASE SQD2"/>
    <property type="match status" value="1"/>
</dbReference>
<dbReference type="RefSeq" id="WP_053381848.1">
    <property type="nucleotide sequence ID" value="NZ_CP011801.1"/>
</dbReference>
<dbReference type="EMBL" id="CP011801">
    <property type="protein sequence ID" value="ALA61145.1"/>
    <property type="molecule type" value="Genomic_DNA"/>
</dbReference>
<dbReference type="Pfam" id="PF00534">
    <property type="entry name" value="Glycos_transf_1"/>
    <property type="match status" value="1"/>
</dbReference>
<keyword evidence="4" id="KW-1185">Reference proteome</keyword>
<proteinExistence type="predicted"/>
<dbReference type="STRING" id="42253.NITMOv2_4777"/>
<feature type="domain" description="Glycosyl transferase family 1" evidence="1">
    <location>
        <begin position="221"/>
        <end position="385"/>
    </location>
</feature>
<dbReference type="InterPro" id="IPR050194">
    <property type="entry name" value="Glycosyltransferase_grp1"/>
</dbReference>
<evidence type="ECO:0000259" key="2">
    <source>
        <dbReference type="Pfam" id="PF13439"/>
    </source>
</evidence>
<accession>A0A0K2GJL5</accession>
<dbReference type="InterPro" id="IPR001296">
    <property type="entry name" value="Glyco_trans_1"/>
</dbReference>
<organism evidence="3 4">
    <name type="scientific">Nitrospira moscoviensis</name>
    <dbReference type="NCBI Taxonomy" id="42253"/>
    <lineage>
        <taxon>Bacteria</taxon>
        <taxon>Pseudomonadati</taxon>
        <taxon>Nitrospirota</taxon>
        <taxon>Nitrospiria</taxon>
        <taxon>Nitrospirales</taxon>
        <taxon>Nitrospiraceae</taxon>
        <taxon>Nitrospira</taxon>
    </lineage>
</organism>
<evidence type="ECO:0000313" key="3">
    <source>
        <dbReference type="EMBL" id="ALA61145.1"/>
    </source>
</evidence>
<feature type="domain" description="Glycosyltransferase subfamily 4-like N-terminal" evidence="2">
    <location>
        <begin position="90"/>
        <end position="211"/>
    </location>
</feature>
<sequence>MPLTEPTPSSINLAVVLPSDFEERPTGGMLTAVKNFLKSTKNYPLNITLFGLCWRQDETVGHVYKRTIHGVSYPFIPLCKLTEREVNGHRPLIPLRAKMFWSCLRNRHLVTQRSFDVLYLHAPELYPLMPFQRARIVYHAHGTEEWGAQYSRYWICRTSAFRKLYTTMINQIGSHADQFVCIDRQCYEVYRSRWPARAQDIHLVWGSVNAELFKPLSQEVRTTIKNRYGVPHDGKVVLFVGRLTRLKGVHLIVDAVEHLRRIRSDIVLLVAGNGDEERSLHEQVRTADLGSCVRFLGKVPQEELPALYNIADLTVVASEQESLCFTILESLACGTPVVSTRVGVAPYVIEDERSGVLLEHRTVDEIIRGIAAGLELPAELRQECVRLASSLNQASGTICDLIGSLGRRR</sequence>
<evidence type="ECO:0000259" key="1">
    <source>
        <dbReference type="Pfam" id="PF00534"/>
    </source>
</evidence>
<dbReference type="Proteomes" id="UP000069205">
    <property type="component" value="Chromosome"/>
</dbReference>
<dbReference type="CDD" id="cd03801">
    <property type="entry name" value="GT4_PimA-like"/>
    <property type="match status" value="1"/>
</dbReference>
<gene>
    <name evidence="3" type="ORF">NITMOv2_4777</name>
</gene>
<name>A0A0K2GJL5_NITMO</name>
<dbReference type="PANTHER" id="PTHR45947:SF3">
    <property type="entry name" value="SULFOQUINOVOSYL TRANSFERASE SQD2"/>
    <property type="match status" value="1"/>
</dbReference>
<dbReference type="Gene3D" id="3.40.50.2000">
    <property type="entry name" value="Glycogen Phosphorylase B"/>
    <property type="match status" value="2"/>
</dbReference>
<dbReference type="GO" id="GO:0016758">
    <property type="term" value="F:hexosyltransferase activity"/>
    <property type="evidence" value="ECO:0007669"/>
    <property type="project" value="TreeGrafter"/>
</dbReference>
<dbReference type="KEGG" id="nmv:NITMOv2_4777"/>
<dbReference type="SUPFAM" id="SSF53756">
    <property type="entry name" value="UDP-Glycosyltransferase/glycogen phosphorylase"/>
    <property type="match status" value="1"/>
</dbReference>
<dbReference type="Pfam" id="PF13439">
    <property type="entry name" value="Glyco_transf_4"/>
    <property type="match status" value="1"/>
</dbReference>
<protein>
    <submittedName>
        <fullName evidence="3">Uncharacterized protein</fullName>
    </submittedName>
</protein>
<dbReference type="PATRIC" id="fig|42253.5.peg.4708"/>
<dbReference type="AlphaFoldDB" id="A0A0K2GJL5"/>